<evidence type="ECO:0000313" key="2">
    <source>
        <dbReference type="Proteomes" id="UP000054166"/>
    </source>
</evidence>
<name>A0A0C3F596_PILCF</name>
<evidence type="ECO:0000313" key="1">
    <source>
        <dbReference type="EMBL" id="KIM75056.1"/>
    </source>
</evidence>
<protein>
    <submittedName>
        <fullName evidence="1">Uncharacterized protein</fullName>
    </submittedName>
</protein>
<dbReference type="HOGENOM" id="CLU_1511166_0_0_1"/>
<sequence length="178" mass="20244">MLLHVRKPCSLAYMEFRKGVSVAVFLVCWVPSFYSDIIHQQGGRKGYERNRWIPKHSILLKEAKKVIKVHGKRILAHPRDDKSKNISGESILQLCLSIKIMQLGTNTSFQAFIGRLRDLETGTICNTAKRGPFGLKLGHGSRLSLSIVRLAPSTVGERRPWIDQVRRSILERVTVDRN</sequence>
<reference evidence="2" key="2">
    <citation type="submission" date="2015-01" db="EMBL/GenBank/DDBJ databases">
        <title>Evolutionary Origins and Diversification of the Mycorrhizal Mutualists.</title>
        <authorList>
            <consortium name="DOE Joint Genome Institute"/>
            <consortium name="Mycorrhizal Genomics Consortium"/>
            <person name="Kohler A."/>
            <person name="Kuo A."/>
            <person name="Nagy L.G."/>
            <person name="Floudas D."/>
            <person name="Copeland A."/>
            <person name="Barry K.W."/>
            <person name="Cichocki N."/>
            <person name="Veneault-Fourrey C."/>
            <person name="LaButti K."/>
            <person name="Lindquist E.A."/>
            <person name="Lipzen A."/>
            <person name="Lundell T."/>
            <person name="Morin E."/>
            <person name="Murat C."/>
            <person name="Riley R."/>
            <person name="Ohm R."/>
            <person name="Sun H."/>
            <person name="Tunlid A."/>
            <person name="Henrissat B."/>
            <person name="Grigoriev I.V."/>
            <person name="Hibbett D.S."/>
            <person name="Martin F."/>
        </authorList>
    </citation>
    <scope>NUCLEOTIDE SEQUENCE [LARGE SCALE GENOMIC DNA]</scope>
    <source>
        <strain evidence="2">F 1598</strain>
    </source>
</reference>
<keyword evidence="2" id="KW-1185">Reference proteome</keyword>
<reference evidence="1 2" key="1">
    <citation type="submission" date="2014-04" db="EMBL/GenBank/DDBJ databases">
        <authorList>
            <consortium name="DOE Joint Genome Institute"/>
            <person name="Kuo A."/>
            <person name="Tarkka M."/>
            <person name="Buscot F."/>
            <person name="Kohler A."/>
            <person name="Nagy L.G."/>
            <person name="Floudas D."/>
            <person name="Copeland A."/>
            <person name="Barry K.W."/>
            <person name="Cichocki N."/>
            <person name="Veneault-Fourrey C."/>
            <person name="LaButti K."/>
            <person name="Lindquist E.A."/>
            <person name="Lipzen A."/>
            <person name="Lundell T."/>
            <person name="Morin E."/>
            <person name="Murat C."/>
            <person name="Sun H."/>
            <person name="Tunlid A."/>
            <person name="Henrissat B."/>
            <person name="Grigoriev I.V."/>
            <person name="Hibbett D.S."/>
            <person name="Martin F."/>
            <person name="Nordberg H.P."/>
            <person name="Cantor M.N."/>
            <person name="Hua S.X."/>
        </authorList>
    </citation>
    <scope>NUCLEOTIDE SEQUENCE [LARGE SCALE GENOMIC DNA]</scope>
    <source>
        <strain evidence="1 2">F 1598</strain>
    </source>
</reference>
<organism evidence="1 2">
    <name type="scientific">Piloderma croceum (strain F 1598)</name>
    <dbReference type="NCBI Taxonomy" id="765440"/>
    <lineage>
        <taxon>Eukaryota</taxon>
        <taxon>Fungi</taxon>
        <taxon>Dikarya</taxon>
        <taxon>Basidiomycota</taxon>
        <taxon>Agaricomycotina</taxon>
        <taxon>Agaricomycetes</taxon>
        <taxon>Agaricomycetidae</taxon>
        <taxon>Atheliales</taxon>
        <taxon>Atheliaceae</taxon>
        <taxon>Piloderma</taxon>
    </lineage>
</organism>
<accession>A0A0C3F596</accession>
<dbReference type="Proteomes" id="UP000054166">
    <property type="component" value="Unassembled WGS sequence"/>
</dbReference>
<gene>
    <name evidence="1" type="ORF">PILCRDRAFT_687117</name>
</gene>
<dbReference type="InParanoid" id="A0A0C3F596"/>
<dbReference type="AlphaFoldDB" id="A0A0C3F596"/>
<proteinExistence type="predicted"/>
<dbReference type="EMBL" id="KN833051">
    <property type="protein sequence ID" value="KIM75056.1"/>
    <property type="molecule type" value="Genomic_DNA"/>
</dbReference>